<evidence type="ECO:0000256" key="2">
    <source>
        <dbReference type="SAM" id="Phobius"/>
    </source>
</evidence>
<dbReference type="Pfam" id="PF07690">
    <property type="entry name" value="MFS_1"/>
    <property type="match status" value="1"/>
</dbReference>
<feature type="transmembrane region" description="Helical" evidence="2">
    <location>
        <begin position="302"/>
        <end position="324"/>
    </location>
</feature>
<feature type="transmembrane region" description="Helical" evidence="2">
    <location>
        <begin position="403"/>
        <end position="422"/>
    </location>
</feature>
<feature type="transmembrane region" description="Helical" evidence="2">
    <location>
        <begin position="144"/>
        <end position="162"/>
    </location>
</feature>
<sequence length="456" mass="47424">MEDTNNPSGKQDLTAHDTTPPRPTALARFSRRVLGEPPASDLPNVPENAARFSLGFGSQNVGDQIISAKSTLPWFLTSVGAPAWIMPLLVPIRESGSMLPQAALRPWLQRKARRLPLMQLGTIGQGACCVIMALAALFTTGLSAGLIFLAALAGLSLFRALVSLSSKDVQGRTMPKGFRGRVTGFATTVSGAVTIGVGIVLALLQGSLTPGLFAVLFATAAASWFLSSAVFSRISEPASKPVEAEISLRAIVGDAVELIRSDATFRHFVGVRSLMLASALSPSFLVVLSTESSSDASSLTSASVGGLGLFVLAGGLASLAAGRVSGALSDTSSKNTLTGAAVFATLVLVATIAVAQWWQSALMWWLPLAFFLVSVAHAAIRVARSTYVVDMAEGDLRTRYVSVANTMMGIILLGVGAVTSLLAMWGTLWALGVLAALGLLGAVMAGRLPDVSRHAH</sequence>
<keyword evidence="2" id="KW-0812">Transmembrane</keyword>
<reference evidence="4" key="1">
    <citation type="submission" date="2019-10" db="EMBL/GenBank/DDBJ databases">
        <title>Complete genome sequence of Corynebacterium urogenitalis DSM 108747, isolated from the genital tract of a cow.</title>
        <authorList>
            <person name="Ruckert C."/>
            <person name="Ballas P."/>
            <person name="Wagener K."/>
            <person name="Drillich M."/>
            <person name="Kaempfer P."/>
            <person name="Busse H.-J."/>
            <person name="Ehling-Schulz M."/>
        </authorList>
    </citation>
    <scope>NUCLEOTIDE SEQUENCE [LARGE SCALE GENOMIC DNA]</scope>
    <source>
        <strain evidence="4">LMM 1652</strain>
    </source>
</reference>
<keyword evidence="4" id="KW-1185">Reference proteome</keyword>
<gene>
    <name evidence="3" type="ORF">CUROG_07500</name>
</gene>
<feature type="transmembrane region" description="Helical" evidence="2">
    <location>
        <begin position="115"/>
        <end position="138"/>
    </location>
</feature>
<feature type="transmembrane region" description="Helical" evidence="2">
    <location>
        <begin position="210"/>
        <end position="231"/>
    </location>
</feature>
<dbReference type="PANTHER" id="PTHR23526">
    <property type="entry name" value="INTEGRAL MEMBRANE TRANSPORT PROTEIN-RELATED"/>
    <property type="match status" value="1"/>
</dbReference>
<dbReference type="GO" id="GO:0022857">
    <property type="term" value="F:transmembrane transporter activity"/>
    <property type="evidence" value="ECO:0007669"/>
    <property type="project" value="InterPro"/>
</dbReference>
<dbReference type="EMBL" id="CP045032">
    <property type="protein sequence ID" value="QFQ02849.1"/>
    <property type="molecule type" value="Genomic_DNA"/>
</dbReference>
<dbReference type="Proteomes" id="UP000326711">
    <property type="component" value="Chromosome"/>
</dbReference>
<evidence type="ECO:0000313" key="4">
    <source>
        <dbReference type="Proteomes" id="UP000326711"/>
    </source>
</evidence>
<feature type="compositionally biased region" description="Polar residues" evidence="1">
    <location>
        <begin position="1"/>
        <end position="11"/>
    </location>
</feature>
<dbReference type="InterPro" id="IPR052528">
    <property type="entry name" value="Sugar_transport-like"/>
</dbReference>
<dbReference type="KEGG" id="cuo:CUROG_07500"/>
<feature type="transmembrane region" description="Helical" evidence="2">
    <location>
        <begin position="364"/>
        <end position="383"/>
    </location>
</feature>
<keyword evidence="2" id="KW-1133">Transmembrane helix</keyword>
<evidence type="ECO:0000256" key="1">
    <source>
        <dbReference type="SAM" id="MobiDB-lite"/>
    </source>
</evidence>
<keyword evidence="2" id="KW-0472">Membrane</keyword>
<name>A0A5J6ZBV5_9CORY</name>
<feature type="transmembrane region" description="Helical" evidence="2">
    <location>
        <begin position="336"/>
        <end position="358"/>
    </location>
</feature>
<feature type="transmembrane region" description="Helical" evidence="2">
    <location>
        <begin position="269"/>
        <end position="290"/>
    </location>
</feature>
<feature type="transmembrane region" description="Helical" evidence="2">
    <location>
        <begin position="428"/>
        <end position="448"/>
    </location>
</feature>
<dbReference type="InterPro" id="IPR036259">
    <property type="entry name" value="MFS_trans_sf"/>
</dbReference>
<dbReference type="PANTHER" id="PTHR23526:SF1">
    <property type="entry name" value="MAJOR FACILITATOR SUPERFAMILY MFS_1"/>
    <property type="match status" value="1"/>
</dbReference>
<dbReference type="AlphaFoldDB" id="A0A5J6ZBV5"/>
<organism evidence="3 4">
    <name type="scientific">Corynebacterium urogenitale</name>
    <dbReference type="NCBI Taxonomy" id="2487892"/>
    <lineage>
        <taxon>Bacteria</taxon>
        <taxon>Bacillati</taxon>
        <taxon>Actinomycetota</taxon>
        <taxon>Actinomycetes</taxon>
        <taxon>Mycobacteriales</taxon>
        <taxon>Corynebacteriaceae</taxon>
        <taxon>Corynebacterium</taxon>
    </lineage>
</organism>
<proteinExistence type="predicted"/>
<dbReference type="InterPro" id="IPR011701">
    <property type="entry name" value="MFS"/>
</dbReference>
<feature type="transmembrane region" description="Helical" evidence="2">
    <location>
        <begin position="182"/>
        <end position="204"/>
    </location>
</feature>
<dbReference type="SUPFAM" id="SSF103473">
    <property type="entry name" value="MFS general substrate transporter"/>
    <property type="match status" value="1"/>
</dbReference>
<dbReference type="Gene3D" id="1.20.1250.20">
    <property type="entry name" value="MFS general substrate transporter like domains"/>
    <property type="match status" value="1"/>
</dbReference>
<protein>
    <submittedName>
        <fullName evidence="3">Major Facilitator Superfamily protein</fullName>
    </submittedName>
</protein>
<accession>A0A5J6ZBV5</accession>
<dbReference type="RefSeq" id="WP_236640516.1">
    <property type="nucleotide sequence ID" value="NZ_CP045032.1"/>
</dbReference>
<evidence type="ECO:0000313" key="3">
    <source>
        <dbReference type="EMBL" id="QFQ02849.1"/>
    </source>
</evidence>
<feature type="region of interest" description="Disordered" evidence="1">
    <location>
        <begin position="1"/>
        <end position="26"/>
    </location>
</feature>